<comment type="similarity">
    <text evidence="5">Belongs to the class-II pyridoxal-phosphate-dependent aminotransferase family. MalY/PatB cystathionine beta-lyase subfamily.</text>
</comment>
<evidence type="ECO:0000256" key="1">
    <source>
        <dbReference type="ARBA" id="ARBA00001933"/>
    </source>
</evidence>
<dbReference type="InterPro" id="IPR004839">
    <property type="entry name" value="Aminotransferase_I/II_large"/>
</dbReference>
<keyword evidence="8" id="KW-1185">Reference proteome</keyword>
<dbReference type="Proteomes" id="UP001595987">
    <property type="component" value="Unassembled WGS sequence"/>
</dbReference>
<organism evidence="7 8">
    <name type="scientific">Lactococcus nasutitermitis</name>
    <dbReference type="NCBI Taxonomy" id="1652957"/>
    <lineage>
        <taxon>Bacteria</taxon>
        <taxon>Bacillati</taxon>
        <taxon>Bacillota</taxon>
        <taxon>Bacilli</taxon>
        <taxon>Lactobacillales</taxon>
        <taxon>Streptococcaceae</taxon>
        <taxon>Lactococcus</taxon>
    </lineage>
</organism>
<evidence type="ECO:0000256" key="2">
    <source>
        <dbReference type="ARBA" id="ARBA00012224"/>
    </source>
</evidence>
<evidence type="ECO:0000313" key="8">
    <source>
        <dbReference type="Proteomes" id="UP001595987"/>
    </source>
</evidence>
<dbReference type="InterPro" id="IPR051798">
    <property type="entry name" value="Class-II_PLP-Dep_Aminotrans"/>
</dbReference>
<dbReference type="CDD" id="cd00609">
    <property type="entry name" value="AAT_like"/>
    <property type="match status" value="1"/>
</dbReference>
<protein>
    <recommendedName>
        <fullName evidence="2">cysteine-S-conjugate beta-lyase</fullName>
        <ecNumber evidence="2">4.4.1.13</ecNumber>
    </recommendedName>
</protein>
<evidence type="ECO:0000256" key="5">
    <source>
        <dbReference type="ARBA" id="ARBA00037974"/>
    </source>
</evidence>
<dbReference type="PANTHER" id="PTHR43525:SF1">
    <property type="entry name" value="PROTEIN MALY"/>
    <property type="match status" value="1"/>
</dbReference>
<dbReference type="GO" id="GO:0047804">
    <property type="term" value="F:cysteine-S-conjugate beta-lyase activity"/>
    <property type="evidence" value="ECO:0007669"/>
    <property type="project" value="UniProtKB-EC"/>
</dbReference>
<dbReference type="InterPro" id="IPR015424">
    <property type="entry name" value="PyrdxlP-dep_Trfase"/>
</dbReference>
<dbReference type="NCBIfam" id="TIGR04350">
    <property type="entry name" value="C_S_lyase_PatB"/>
    <property type="match status" value="1"/>
</dbReference>
<evidence type="ECO:0000256" key="3">
    <source>
        <dbReference type="ARBA" id="ARBA00022898"/>
    </source>
</evidence>
<dbReference type="InterPro" id="IPR015422">
    <property type="entry name" value="PyrdxlP-dep_Trfase_small"/>
</dbReference>
<dbReference type="InterPro" id="IPR015421">
    <property type="entry name" value="PyrdxlP-dep_Trfase_major"/>
</dbReference>
<reference evidence="8" key="1">
    <citation type="journal article" date="2019" name="Int. J. Syst. Evol. Microbiol.">
        <title>The Global Catalogue of Microorganisms (GCM) 10K type strain sequencing project: providing services to taxonomists for standard genome sequencing and annotation.</title>
        <authorList>
            <consortium name="The Broad Institute Genomics Platform"/>
            <consortium name="The Broad Institute Genome Sequencing Center for Infectious Disease"/>
            <person name="Wu L."/>
            <person name="Ma J."/>
        </authorList>
    </citation>
    <scope>NUCLEOTIDE SEQUENCE [LARGE SCALE GENOMIC DNA]</scope>
    <source>
        <strain evidence="8">CCUG 63287</strain>
    </source>
</reference>
<evidence type="ECO:0000313" key="7">
    <source>
        <dbReference type="EMBL" id="MFC4651911.1"/>
    </source>
</evidence>
<name>A0ABV9JBT3_9LACT</name>
<keyword evidence="4 7" id="KW-0456">Lyase</keyword>
<dbReference type="InterPro" id="IPR027619">
    <property type="entry name" value="C-S_lyase_PatB-like"/>
</dbReference>
<dbReference type="Gene3D" id="3.40.640.10">
    <property type="entry name" value="Type I PLP-dependent aspartate aminotransferase-like (Major domain)"/>
    <property type="match status" value="1"/>
</dbReference>
<dbReference type="PANTHER" id="PTHR43525">
    <property type="entry name" value="PROTEIN MALY"/>
    <property type="match status" value="1"/>
</dbReference>
<dbReference type="RefSeq" id="WP_213533769.1">
    <property type="nucleotide sequence ID" value="NZ_BOVQ01000002.1"/>
</dbReference>
<comment type="caution">
    <text evidence="7">The sequence shown here is derived from an EMBL/GenBank/DDBJ whole genome shotgun (WGS) entry which is preliminary data.</text>
</comment>
<dbReference type="EC" id="4.4.1.13" evidence="2"/>
<dbReference type="EMBL" id="JBHSGD010000004">
    <property type="protein sequence ID" value="MFC4651911.1"/>
    <property type="molecule type" value="Genomic_DNA"/>
</dbReference>
<proteinExistence type="inferred from homology"/>
<gene>
    <name evidence="7" type="ORF">ACFO26_03235</name>
</gene>
<accession>A0ABV9JBT3</accession>
<evidence type="ECO:0000259" key="6">
    <source>
        <dbReference type="Pfam" id="PF00155"/>
    </source>
</evidence>
<dbReference type="Gene3D" id="3.90.1150.10">
    <property type="entry name" value="Aspartate Aminotransferase, domain 1"/>
    <property type="match status" value="1"/>
</dbReference>
<evidence type="ECO:0000256" key="4">
    <source>
        <dbReference type="ARBA" id="ARBA00023239"/>
    </source>
</evidence>
<keyword evidence="3" id="KW-0663">Pyridoxal phosphate</keyword>
<sequence>MTKYDFTNQPNRLNHHSVKWQEVEKDAERLPMWVADMDFVALPAIKQTIHDYADYDVYGYPYVADELLTAISNWERTQHDYAFDKEAIVLVEGVVPAIGIAIQAFTQENDAVLINTPVYPPFARTTKLNKRKLVENSLIEKNGEFTIDFEQFEKDIVENDVKVFVLCNPHNPGGRVWRKDELLKIGDICQKHNVIVVSDEIHQDLVLFGNHHYSFNTLSPEFKNFAIILTSATKTFNIAGTKCSFTIIENKELREKFLNTRLANNQHEISTLGLMTTQTALTEGKEWLKELKEVLETNITYLEKELAEKTQIKVMKPQGTYLVWLDFSAYDLTDKELYEKIHDQAKLILNQGGSFGKEGKMHARFNVAAPFANTEEAVSRLVKVFH</sequence>
<comment type="cofactor">
    <cofactor evidence="1">
        <name>pyridoxal 5'-phosphate</name>
        <dbReference type="ChEBI" id="CHEBI:597326"/>
    </cofactor>
</comment>
<dbReference type="Pfam" id="PF00155">
    <property type="entry name" value="Aminotran_1_2"/>
    <property type="match status" value="1"/>
</dbReference>
<feature type="domain" description="Aminotransferase class I/classII large" evidence="6">
    <location>
        <begin position="43"/>
        <end position="381"/>
    </location>
</feature>
<dbReference type="SUPFAM" id="SSF53383">
    <property type="entry name" value="PLP-dependent transferases"/>
    <property type="match status" value="1"/>
</dbReference>